<name>A0A5B6TF35_9BACT</name>
<dbReference type="Pfam" id="PF07452">
    <property type="entry name" value="CHRD"/>
    <property type="match status" value="1"/>
</dbReference>
<feature type="signal peptide" evidence="2">
    <location>
        <begin position="1"/>
        <end position="19"/>
    </location>
</feature>
<keyword evidence="5" id="KW-1185">Reference proteome</keyword>
<feature type="chain" id="PRO_5023035333" evidence="2">
    <location>
        <begin position="20"/>
        <end position="162"/>
    </location>
</feature>
<feature type="domain" description="CHRD" evidence="3">
    <location>
        <begin position="45"/>
        <end position="162"/>
    </location>
</feature>
<evidence type="ECO:0000259" key="3">
    <source>
        <dbReference type="PROSITE" id="PS50933"/>
    </source>
</evidence>
<evidence type="ECO:0000256" key="2">
    <source>
        <dbReference type="SAM" id="SignalP"/>
    </source>
</evidence>
<dbReference type="InterPro" id="IPR010895">
    <property type="entry name" value="CHRD"/>
</dbReference>
<sequence>MFNLTINLMKTMNTFSKLAFGLLVSLSFVVGSCSSDDDDDQPSNIVQFQDADITGEEETPPNNSDAMGTFTGSYDRDTKILTYTITHMGITPTNMHFHKGEPGVPGGVVLPIGSSPWTSPINGKTPALNADQEADLLAGRWYVNIHSADFPQGELRGQVVQE</sequence>
<evidence type="ECO:0000256" key="1">
    <source>
        <dbReference type="SAM" id="MobiDB-lite"/>
    </source>
</evidence>
<keyword evidence="2" id="KW-0732">Signal</keyword>
<feature type="region of interest" description="Disordered" evidence="1">
    <location>
        <begin position="51"/>
        <end position="71"/>
    </location>
</feature>
<dbReference type="OrthoDB" id="571052at2"/>
<dbReference type="AlphaFoldDB" id="A0A5B6TF35"/>
<dbReference type="Proteomes" id="UP000324133">
    <property type="component" value="Unassembled WGS sequence"/>
</dbReference>
<feature type="compositionally biased region" description="Polar residues" evidence="1">
    <location>
        <begin position="60"/>
        <end position="71"/>
    </location>
</feature>
<reference evidence="4 5" key="1">
    <citation type="submission" date="2019-07" db="EMBL/GenBank/DDBJ databases">
        <title>Rufibacter sp. nov., isolated from lake sediment.</title>
        <authorList>
            <person name="Qu J.-H."/>
        </authorList>
    </citation>
    <scope>NUCLEOTIDE SEQUENCE [LARGE SCALE GENOMIC DNA]</scope>
    <source>
        <strain evidence="4 5">NBS58-1</strain>
    </source>
</reference>
<proteinExistence type="predicted"/>
<accession>A0A5B6TF35</accession>
<evidence type="ECO:0000313" key="4">
    <source>
        <dbReference type="EMBL" id="KAA3438816.1"/>
    </source>
</evidence>
<dbReference type="EMBL" id="VKKY01000002">
    <property type="protein sequence ID" value="KAA3438816.1"/>
    <property type="molecule type" value="Genomic_DNA"/>
</dbReference>
<dbReference type="SMART" id="SM00754">
    <property type="entry name" value="CHRD"/>
    <property type="match status" value="1"/>
</dbReference>
<gene>
    <name evidence="4" type="ORF">FOA19_16515</name>
</gene>
<dbReference type="PROSITE" id="PS50933">
    <property type="entry name" value="CHRD"/>
    <property type="match status" value="1"/>
</dbReference>
<organism evidence="4 5">
    <name type="scientific">Rufibacter hautae</name>
    <dbReference type="NCBI Taxonomy" id="2595005"/>
    <lineage>
        <taxon>Bacteria</taxon>
        <taxon>Pseudomonadati</taxon>
        <taxon>Bacteroidota</taxon>
        <taxon>Cytophagia</taxon>
        <taxon>Cytophagales</taxon>
        <taxon>Hymenobacteraceae</taxon>
        <taxon>Rufibacter</taxon>
    </lineage>
</organism>
<evidence type="ECO:0000313" key="5">
    <source>
        <dbReference type="Proteomes" id="UP000324133"/>
    </source>
</evidence>
<protein>
    <submittedName>
        <fullName evidence="4">CHRD domain-containing protein</fullName>
    </submittedName>
</protein>
<comment type="caution">
    <text evidence="4">The sequence shown here is derived from an EMBL/GenBank/DDBJ whole genome shotgun (WGS) entry which is preliminary data.</text>
</comment>